<dbReference type="SUPFAM" id="SSF53756">
    <property type="entry name" value="UDP-Glycosyltransferase/glycogen phosphorylase"/>
    <property type="match status" value="1"/>
</dbReference>
<evidence type="ECO:0000313" key="1">
    <source>
        <dbReference type="EMBL" id="GAA4680174.1"/>
    </source>
</evidence>
<name>A0ABP8W3W4_9MICO</name>
<sequence length="349" mass="36988">MSPTDAPPGPDAAPAPAAAPALVVTPHAEHGVAAYARDLAAAVARETGRRVAELTLQPEALTGHAPPARAHLHFTDRLWAGSPEEAAVRFEELAAHTAVSVTLHDLPQPSDGERNLRRRSECYARVVELASGVACNSRHERELLAEYGGGASPAVVIPLPVEMLPAPAVRPEPDGSVALIGFFYPGKGHAETVDALAALPARLHSHPLRLAALGRASPGHEGELDALLAAAAARRVAVEVTGYLDDATLVERCRHASVPVIAHRHVSASASLTAWIAAGRRPLVADNRYSREMDALRPGTLTLVADDDWTTAIARALDEPESTWLEAEAVTAPDWAAVARSYLSWWETL</sequence>
<dbReference type="Proteomes" id="UP001501295">
    <property type="component" value="Unassembled WGS sequence"/>
</dbReference>
<reference evidence="2" key="1">
    <citation type="journal article" date="2019" name="Int. J. Syst. Evol. Microbiol.">
        <title>The Global Catalogue of Microorganisms (GCM) 10K type strain sequencing project: providing services to taxonomists for standard genome sequencing and annotation.</title>
        <authorList>
            <consortium name="The Broad Institute Genomics Platform"/>
            <consortium name="The Broad Institute Genome Sequencing Center for Infectious Disease"/>
            <person name="Wu L."/>
            <person name="Ma J."/>
        </authorList>
    </citation>
    <scope>NUCLEOTIDE SEQUENCE [LARGE SCALE GENOMIC DNA]</scope>
    <source>
        <strain evidence="2">JCM 18956</strain>
    </source>
</reference>
<comment type="caution">
    <text evidence="1">The sequence shown here is derived from an EMBL/GenBank/DDBJ whole genome shotgun (WGS) entry which is preliminary data.</text>
</comment>
<evidence type="ECO:0008006" key="3">
    <source>
        <dbReference type="Google" id="ProtNLM"/>
    </source>
</evidence>
<keyword evidence="2" id="KW-1185">Reference proteome</keyword>
<dbReference type="Gene3D" id="3.40.50.2000">
    <property type="entry name" value="Glycogen Phosphorylase B"/>
    <property type="match status" value="1"/>
</dbReference>
<dbReference type="RefSeq" id="WP_345376400.1">
    <property type="nucleotide sequence ID" value="NZ_BAABLM010000005.1"/>
</dbReference>
<dbReference type="EMBL" id="BAABLM010000005">
    <property type="protein sequence ID" value="GAA4680174.1"/>
    <property type="molecule type" value="Genomic_DNA"/>
</dbReference>
<accession>A0ABP8W3W4</accession>
<evidence type="ECO:0000313" key="2">
    <source>
        <dbReference type="Proteomes" id="UP001501295"/>
    </source>
</evidence>
<proteinExistence type="predicted"/>
<gene>
    <name evidence="1" type="ORF">GCM10025780_26730</name>
</gene>
<organism evidence="1 2">
    <name type="scientific">Frondihabitans cladoniiphilus</name>
    <dbReference type="NCBI Taxonomy" id="715785"/>
    <lineage>
        <taxon>Bacteria</taxon>
        <taxon>Bacillati</taxon>
        <taxon>Actinomycetota</taxon>
        <taxon>Actinomycetes</taxon>
        <taxon>Micrococcales</taxon>
        <taxon>Microbacteriaceae</taxon>
        <taxon>Frondihabitans</taxon>
    </lineage>
</organism>
<protein>
    <recommendedName>
        <fullName evidence="3">Glycosyltransferase involved in cell wall biosynthesis</fullName>
    </recommendedName>
</protein>